<feature type="transmembrane region" description="Helical" evidence="1">
    <location>
        <begin position="138"/>
        <end position="162"/>
    </location>
</feature>
<comment type="caution">
    <text evidence="3">The sequence shown here is derived from an EMBL/GenBank/DDBJ whole genome shotgun (WGS) entry which is preliminary data.</text>
</comment>
<protein>
    <submittedName>
        <fullName evidence="3">DedA family protein</fullName>
    </submittedName>
</protein>
<keyword evidence="1" id="KW-0472">Membrane</keyword>
<organism evidence="3 4">
    <name type="scientific">Marivibrio halodurans</name>
    <dbReference type="NCBI Taxonomy" id="2039722"/>
    <lineage>
        <taxon>Bacteria</taxon>
        <taxon>Pseudomonadati</taxon>
        <taxon>Pseudomonadota</taxon>
        <taxon>Alphaproteobacteria</taxon>
        <taxon>Rhodospirillales</taxon>
        <taxon>Rhodospirillaceae</taxon>
        <taxon>Marivibrio</taxon>
    </lineage>
</organism>
<keyword evidence="4" id="KW-1185">Reference proteome</keyword>
<sequence>MLKPLRRLYDWTMEKAADPRAVWWLAAVSFAESSFFPIPPDVMLIPMVIARPDRAFHYAAVCLAASVLGGLAGYGIGFFLYDLVGQPLVEFYAAQDAVAAVAEQYHEYGWWIVFGGGLTPVPYKIITIVSGALALDPLAFTGASIVGRGLRFFAVAALLWKFGPPIRRVIEERFGLMTALFFILLVGGFAVLKLAL</sequence>
<reference evidence="3" key="1">
    <citation type="submission" date="2021-04" db="EMBL/GenBank/DDBJ databases">
        <authorList>
            <person name="Zhang D.-C."/>
        </authorList>
    </citation>
    <scope>NUCLEOTIDE SEQUENCE</scope>
    <source>
        <strain evidence="3">CGMCC 1.15697</strain>
    </source>
</reference>
<accession>A0A8J7SKZ3</accession>
<dbReference type="Proteomes" id="UP000672602">
    <property type="component" value="Unassembled WGS sequence"/>
</dbReference>
<keyword evidence="1" id="KW-0812">Transmembrane</keyword>
<dbReference type="GO" id="GO:0005886">
    <property type="term" value="C:plasma membrane"/>
    <property type="evidence" value="ECO:0007669"/>
    <property type="project" value="TreeGrafter"/>
</dbReference>
<feature type="domain" description="VTT" evidence="2">
    <location>
        <begin position="62"/>
        <end position="158"/>
    </location>
</feature>
<evidence type="ECO:0000313" key="4">
    <source>
        <dbReference type="Proteomes" id="UP000672602"/>
    </source>
</evidence>
<evidence type="ECO:0000259" key="2">
    <source>
        <dbReference type="Pfam" id="PF09335"/>
    </source>
</evidence>
<proteinExistence type="predicted"/>
<dbReference type="PANTHER" id="PTHR42709">
    <property type="entry name" value="ALKALINE PHOSPHATASE LIKE PROTEIN"/>
    <property type="match status" value="1"/>
</dbReference>
<dbReference type="RefSeq" id="WP_210683377.1">
    <property type="nucleotide sequence ID" value="NZ_JAGMWN010000011.1"/>
</dbReference>
<dbReference type="AlphaFoldDB" id="A0A8J7SKZ3"/>
<dbReference type="InterPro" id="IPR051311">
    <property type="entry name" value="DedA_domain"/>
</dbReference>
<gene>
    <name evidence="3" type="ORF">KAJ83_17350</name>
</gene>
<dbReference type="EMBL" id="JAGMWN010000011">
    <property type="protein sequence ID" value="MBP5858788.1"/>
    <property type="molecule type" value="Genomic_DNA"/>
</dbReference>
<keyword evidence="1" id="KW-1133">Transmembrane helix</keyword>
<dbReference type="PANTHER" id="PTHR42709:SF11">
    <property type="entry name" value="DEDA FAMILY PROTEIN"/>
    <property type="match status" value="1"/>
</dbReference>
<dbReference type="Pfam" id="PF09335">
    <property type="entry name" value="VTT_dom"/>
    <property type="match status" value="1"/>
</dbReference>
<feature type="transmembrane region" description="Helical" evidence="1">
    <location>
        <begin position="21"/>
        <end position="38"/>
    </location>
</feature>
<evidence type="ECO:0000313" key="3">
    <source>
        <dbReference type="EMBL" id="MBP5858788.1"/>
    </source>
</evidence>
<feature type="transmembrane region" description="Helical" evidence="1">
    <location>
        <begin position="108"/>
        <end position="126"/>
    </location>
</feature>
<feature type="transmembrane region" description="Helical" evidence="1">
    <location>
        <begin position="58"/>
        <end position="81"/>
    </location>
</feature>
<name>A0A8J7SKZ3_9PROT</name>
<evidence type="ECO:0000256" key="1">
    <source>
        <dbReference type="SAM" id="Phobius"/>
    </source>
</evidence>
<dbReference type="InterPro" id="IPR032816">
    <property type="entry name" value="VTT_dom"/>
</dbReference>
<feature type="transmembrane region" description="Helical" evidence="1">
    <location>
        <begin position="174"/>
        <end position="195"/>
    </location>
</feature>